<evidence type="ECO:0008006" key="4">
    <source>
        <dbReference type="Google" id="ProtNLM"/>
    </source>
</evidence>
<proteinExistence type="predicted"/>
<dbReference type="PANTHER" id="PTHR39335">
    <property type="entry name" value="BLL4220 PROTEIN"/>
    <property type="match status" value="1"/>
</dbReference>
<name>A0ABQ2EGG8_9GAMM</name>
<organism evidence="2 3">
    <name type="scientific">Luteimonas terricola</name>
    <dbReference type="NCBI Taxonomy" id="645597"/>
    <lineage>
        <taxon>Bacteria</taxon>
        <taxon>Pseudomonadati</taxon>
        <taxon>Pseudomonadota</taxon>
        <taxon>Gammaproteobacteria</taxon>
        <taxon>Lysobacterales</taxon>
        <taxon>Lysobacteraceae</taxon>
        <taxon>Luteimonas</taxon>
    </lineage>
</organism>
<gene>
    <name evidence="2" type="ORF">GCM10011394_20380</name>
</gene>
<accession>A0ABQ2EGG8</accession>
<protein>
    <recommendedName>
        <fullName evidence="4">Lipoprotein with Yx(FWY)xxD motif</fullName>
    </recommendedName>
</protein>
<reference evidence="3" key="1">
    <citation type="journal article" date="2019" name="Int. J. Syst. Evol. Microbiol.">
        <title>The Global Catalogue of Microorganisms (GCM) 10K type strain sequencing project: providing services to taxonomists for standard genome sequencing and annotation.</title>
        <authorList>
            <consortium name="The Broad Institute Genomics Platform"/>
            <consortium name="The Broad Institute Genome Sequencing Center for Infectious Disease"/>
            <person name="Wu L."/>
            <person name="Ma J."/>
        </authorList>
    </citation>
    <scope>NUCLEOTIDE SEQUENCE [LARGE SCALE GENOMIC DNA]</scope>
    <source>
        <strain evidence="3">CGMCC 1.8985</strain>
    </source>
</reference>
<feature type="region of interest" description="Disordered" evidence="1">
    <location>
        <begin position="23"/>
        <end position="62"/>
    </location>
</feature>
<sequence length="189" mass="19381">MNRSMTMLALGLGGAMLMSGCDHSDRRTDAGEARSQADAGADRAQADTPTLRPTGTPVPIQQGATIPGSENATLAMSGTPSSHLVDGAGSAIYVLAGNTDGSRCDAACEEVWPPVLAHDAQPTAGPGVEGARIGTLERGDRSYVTYGGQPLYRYAGDAGAERTAGAGVDDQWGKWSLVGLDGQPQPDPR</sequence>
<evidence type="ECO:0000313" key="3">
    <source>
        <dbReference type="Proteomes" id="UP000599009"/>
    </source>
</evidence>
<comment type="caution">
    <text evidence="2">The sequence shown here is derived from an EMBL/GenBank/DDBJ whole genome shotgun (WGS) entry which is preliminary data.</text>
</comment>
<dbReference type="PANTHER" id="PTHR39335:SF1">
    <property type="entry name" value="BLL4220 PROTEIN"/>
    <property type="match status" value="1"/>
</dbReference>
<dbReference type="EMBL" id="BMME01000001">
    <property type="protein sequence ID" value="GGK10852.1"/>
    <property type="molecule type" value="Genomic_DNA"/>
</dbReference>
<dbReference type="PROSITE" id="PS51257">
    <property type="entry name" value="PROKAR_LIPOPROTEIN"/>
    <property type="match status" value="1"/>
</dbReference>
<feature type="compositionally biased region" description="Basic and acidic residues" evidence="1">
    <location>
        <begin position="23"/>
        <end position="32"/>
    </location>
</feature>
<dbReference type="Pfam" id="PF03640">
    <property type="entry name" value="Lipoprotein_15"/>
    <property type="match status" value="1"/>
</dbReference>
<dbReference type="InterPro" id="IPR005297">
    <property type="entry name" value="Lipoprotein_repeat"/>
</dbReference>
<evidence type="ECO:0000313" key="2">
    <source>
        <dbReference type="EMBL" id="GGK10852.1"/>
    </source>
</evidence>
<evidence type="ECO:0000256" key="1">
    <source>
        <dbReference type="SAM" id="MobiDB-lite"/>
    </source>
</evidence>
<keyword evidence="3" id="KW-1185">Reference proteome</keyword>
<dbReference type="Proteomes" id="UP000599009">
    <property type="component" value="Unassembled WGS sequence"/>
</dbReference>
<dbReference type="RefSeq" id="WP_165942430.1">
    <property type="nucleotide sequence ID" value="NZ_BMME01000001.1"/>
</dbReference>